<keyword evidence="2" id="KW-1185">Reference proteome</keyword>
<reference evidence="1" key="1">
    <citation type="journal article" date="2021" name="Mol. Ecol. Resour.">
        <title>Apolygus lucorum genome provides insights into omnivorousness and mesophyll feeding.</title>
        <authorList>
            <person name="Liu Y."/>
            <person name="Liu H."/>
            <person name="Wang H."/>
            <person name="Huang T."/>
            <person name="Liu B."/>
            <person name="Yang B."/>
            <person name="Yin L."/>
            <person name="Li B."/>
            <person name="Zhang Y."/>
            <person name="Zhang S."/>
            <person name="Jiang F."/>
            <person name="Zhang X."/>
            <person name="Ren Y."/>
            <person name="Wang B."/>
            <person name="Wang S."/>
            <person name="Lu Y."/>
            <person name="Wu K."/>
            <person name="Fan W."/>
            <person name="Wang G."/>
        </authorList>
    </citation>
    <scope>NUCLEOTIDE SEQUENCE</scope>
    <source>
        <strain evidence="1">12Hb</strain>
    </source>
</reference>
<gene>
    <name evidence="1" type="ORF">GE061_008923</name>
</gene>
<dbReference type="EMBL" id="WIXP02000002">
    <property type="protein sequence ID" value="KAF6214184.1"/>
    <property type="molecule type" value="Genomic_DNA"/>
</dbReference>
<dbReference type="AlphaFoldDB" id="A0A8S9Y012"/>
<name>A0A8S9Y012_APOLU</name>
<evidence type="ECO:0000313" key="2">
    <source>
        <dbReference type="Proteomes" id="UP000466442"/>
    </source>
</evidence>
<protein>
    <submittedName>
        <fullName evidence="1">Uncharacterized protein</fullName>
    </submittedName>
</protein>
<dbReference type="Proteomes" id="UP000466442">
    <property type="component" value="Unassembled WGS sequence"/>
</dbReference>
<comment type="caution">
    <text evidence="1">The sequence shown here is derived from an EMBL/GenBank/DDBJ whole genome shotgun (WGS) entry which is preliminary data.</text>
</comment>
<proteinExistence type="predicted"/>
<sequence>MEVTVPEVISRALAEAKQQKEFVNNTPELRNSPAVRSTVSYKNDVDSTHFLFCSYRWRNFQFGKSFEVEELQMLVF</sequence>
<evidence type="ECO:0000313" key="1">
    <source>
        <dbReference type="EMBL" id="KAF6214184.1"/>
    </source>
</evidence>
<organism evidence="1 2">
    <name type="scientific">Apolygus lucorum</name>
    <name type="common">Small green plant bug</name>
    <name type="synonym">Lygocoris lucorum</name>
    <dbReference type="NCBI Taxonomy" id="248454"/>
    <lineage>
        <taxon>Eukaryota</taxon>
        <taxon>Metazoa</taxon>
        <taxon>Ecdysozoa</taxon>
        <taxon>Arthropoda</taxon>
        <taxon>Hexapoda</taxon>
        <taxon>Insecta</taxon>
        <taxon>Pterygota</taxon>
        <taxon>Neoptera</taxon>
        <taxon>Paraneoptera</taxon>
        <taxon>Hemiptera</taxon>
        <taxon>Heteroptera</taxon>
        <taxon>Panheteroptera</taxon>
        <taxon>Cimicomorpha</taxon>
        <taxon>Miridae</taxon>
        <taxon>Mirini</taxon>
        <taxon>Apolygus</taxon>
    </lineage>
</organism>
<accession>A0A8S9Y012</accession>